<reference evidence="1" key="1">
    <citation type="journal article" date="2015" name="Nature">
        <title>Complex archaea that bridge the gap between prokaryotes and eukaryotes.</title>
        <authorList>
            <person name="Spang A."/>
            <person name="Saw J.H."/>
            <person name="Jorgensen S.L."/>
            <person name="Zaremba-Niedzwiedzka K."/>
            <person name="Martijn J."/>
            <person name="Lind A.E."/>
            <person name="van Eijk R."/>
            <person name="Schleper C."/>
            <person name="Guy L."/>
            <person name="Ettema T.J."/>
        </authorList>
    </citation>
    <scope>NUCLEOTIDE SEQUENCE</scope>
</reference>
<sequence>MSKTNYKDLEWLELRHKVGAALDIMEGVDYIGAGGGTISVSFKGRKFDVSVKDRGKTRQERSVSCG</sequence>
<dbReference type="AlphaFoldDB" id="A0A0F9K9A5"/>
<name>A0A0F9K9A5_9ZZZZ</name>
<proteinExistence type="predicted"/>
<organism evidence="1">
    <name type="scientific">marine sediment metagenome</name>
    <dbReference type="NCBI Taxonomy" id="412755"/>
    <lineage>
        <taxon>unclassified sequences</taxon>
        <taxon>metagenomes</taxon>
        <taxon>ecological metagenomes</taxon>
    </lineage>
</organism>
<gene>
    <name evidence="1" type="ORF">LCGC14_1730860</name>
</gene>
<evidence type="ECO:0000313" key="1">
    <source>
        <dbReference type="EMBL" id="KKM07738.1"/>
    </source>
</evidence>
<comment type="caution">
    <text evidence="1">The sequence shown here is derived from an EMBL/GenBank/DDBJ whole genome shotgun (WGS) entry which is preliminary data.</text>
</comment>
<protein>
    <submittedName>
        <fullName evidence="1">Uncharacterized protein</fullName>
    </submittedName>
</protein>
<accession>A0A0F9K9A5</accession>
<dbReference type="EMBL" id="LAZR01015705">
    <property type="protein sequence ID" value="KKM07738.1"/>
    <property type="molecule type" value="Genomic_DNA"/>
</dbReference>